<sequence>MSHMVNSLQPDMVMRQLISKKPYKYACKITLRDPLLVEYYKSLDNKRNFKRIPKDIYEIDPCDIIAMLSKDVEKEDYAELSFEIHIVKELLKTYQFK</sequence>
<dbReference type="EMBL" id="JAACXV010014058">
    <property type="protein sequence ID" value="KAF7270803.1"/>
    <property type="molecule type" value="Genomic_DNA"/>
</dbReference>
<gene>
    <name evidence="1" type="ORF">GWI33_016261</name>
</gene>
<evidence type="ECO:0000313" key="2">
    <source>
        <dbReference type="Proteomes" id="UP000625711"/>
    </source>
</evidence>
<dbReference type="Proteomes" id="UP000625711">
    <property type="component" value="Unassembled WGS sequence"/>
</dbReference>
<comment type="caution">
    <text evidence="1">The sequence shown here is derived from an EMBL/GenBank/DDBJ whole genome shotgun (WGS) entry which is preliminary data.</text>
</comment>
<accession>A0A834I1Y9</accession>
<reference evidence="1" key="1">
    <citation type="submission" date="2020-08" db="EMBL/GenBank/DDBJ databases">
        <title>Genome sequencing and assembly of the red palm weevil Rhynchophorus ferrugineus.</title>
        <authorList>
            <person name="Dias G.B."/>
            <person name="Bergman C.M."/>
            <person name="Manee M."/>
        </authorList>
    </citation>
    <scope>NUCLEOTIDE SEQUENCE</scope>
    <source>
        <strain evidence="1">AA-2017</strain>
        <tissue evidence="1">Whole larva</tissue>
    </source>
</reference>
<name>A0A834I1Y9_RHYFE</name>
<evidence type="ECO:0000313" key="1">
    <source>
        <dbReference type="EMBL" id="KAF7270803.1"/>
    </source>
</evidence>
<dbReference type="OrthoDB" id="7484971at2759"/>
<keyword evidence="2" id="KW-1185">Reference proteome</keyword>
<protein>
    <submittedName>
        <fullName evidence="1">Uncharacterized protein</fullName>
    </submittedName>
</protein>
<organism evidence="1 2">
    <name type="scientific">Rhynchophorus ferrugineus</name>
    <name type="common">Red palm weevil</name>
    <name type="synonym">Curculio ferrugineus</name>
    <dbReference type="NCBI Taxonomy" id="354439"/>
    <lineage>
        <taxon>Eukaryota</taxon>
        <taxon>Metazoa</taxon>
        <taxon>Ecdysozoa</taxon>
        <taxon>Arthropoda</taxon>
        <taxon>Hexapoda</taxon>
        <taxon>Insecta</taxon>
        <taxon>Pterygota</taxon>
        <taxon>Neoptera</taxon>
        <taxon>Endopterygota</taxon>
        <taxon>Coleoptera</taxon>
        <taxon>Polyphaga</taxon>
        <taxon>Cucujiformia</taxon>
        <taxon>Curculionidae</taxon>
        <taxon>Dryophthorinae</taxon>
        <taxon>Rhynchophorus</taxon>
    </lineage>
</organism>
<proteinExistence type="predicted"/>
<dbReference type="AlphaFoldDB" id="A0A834I1Y9"/>